<dbReference type="Pfam" id="PF05477">
    <property type="entry name" value="SURF2"/>
    <property type="match status" value="1"/>
</dbReference>
<dbReference type="SUPFAM" id="SSF57667">
    <property type="entry name" value="beta-beta-alpha zinc fingers"/>
    <property type="match status" value="3"/>
</dbReference>
<dbReference type="GO" id="GO:0003700">
    <property type="term" value="F:DNA-binding transcription factor activity"/>
    <property type="evidence" value="ECO:0007669"/>
    <property type="project" value="TreeGrafter"/>
</dbReference>
<evidence type="ECO:0000256" key="7">
    <source>
        <dbReference type="ARBA" id="ARBA00023163"/>
    </source>
</evidence>
<dbReference type="EMBL" id="CM010725">
    <property type="protein sequence ID" value="RZC83832.1"/>
    <property type="molecule type" value="Genomic_DNA"/>
</dbReference>
<dbReference type="InterPro" id="IPR051061">
    <property type="entry name" value="Zinc_finger_trans_reg"/>
</dbReference>
<dbReference type="AlphaFoldDB" id="A0A4Y7LGJ9"/>
<dbReference type="InterPro" id="IPR013087">
    <property type="entry name" value="Znf_C2H2_type"/>
</dbReference>
<feature type="domain" description="C2H2-type" evidence="11">
    <location>
        <begin position="24"/>
        <end position="51"/>
    </location>
</feature>
<dbReference type="InterPro" id="IPR036236">
    <property type="entry name" value="Znf_C2H2_sf"/>
</dbReference>
<dbReference type="GO" id="GO:0080084">
    <property type="term" value="F:5S rDNA binding"/>
    <property type="evidence" value="ECO:0007669"/>
    <property type="project" value="TreeGrafter"/>
</dbReference>
<evidence type="ECO:0000256" key="9">
    <source>
        <dbReference type="PROSITE-ProRule" id="PRU00042"/>
    </source>
</evidence>
<accession>A0A4Y7LGJ9</accession>
<dbReference type="SMART" id="SM00355">
    <property type="entry name" value="ZnF_C2H2"/>
    <property type="match status" value="8"/>
</dbReference>
<dbReference type="GO" id="GO:0006357">
    <property type="term" value="P:regulation of transcription by RNA polymerase II"/>
    <property type="evidence" value="ECO:0007669"/>
    <property type="project" value="TreeGrafter"/>
</dbReference>
<organism evidence="12 13">
    <name type="scientific">Papaver somniferum</name>
    <name type="common">Opium poppy</name>
    <dbReference type="NCBI Taxonomy" id="3469"/>
    <lineage>
        <taxon>Eukaryota</taxon>
        <taxon>Viridiplantae</taxon>
        <taxon>Streptophyta</taxon>
        <taxon>Embryophyta</taxon>
        <taxon>Tracheophyta</taxon>
        <taxon>Spermatophyta</taxon>
        <taxon>Magnoliopsida</taxon>
        <taxon>Ranunculales</taxon>
        <taxon>Papaveraceae</taxon>
        <taxon>Papaveroideae</taxon>
        <taxon>Papaver</taxon>
    </lineage>
</organism>
<evidence type="ECO:0000313" key="12">
    <source>
        <dbReference type="EMBL" id="RZC83832.1"/>
    </source>
</evidence>
<evidence type="ECO:0000256" key="8">
    <source>
        <dbReference type="ARBA" id="ARBA00023242"/>
    </source>
</evidence>
<dbReference type="Gramene" id="RZC83832">
    <property type="protein sequence ID" value="RZC83832"/>
    <property type="gene ID" value="C5167_046621"/>
</dbReference>
<keyword evidence="6" id="KW-0805">Transcription regulation</keyword>
<evidence type="ECO:0000256" key="10">
    <source>
        <dbReference type="SAM" id="MobiDB-lite"/>
    </source>
</evidence>
<keyword evidence="5" id="KW-0862">Zinc</keyword>
<evidence type="ECO:0000256" key="6">
    <source>
        <dbReference type="ARBA" id="ARBA00023015"/>
    </source>
</evidence>
<keyword evidence="8" id="KW-0539">Nucleus</keyword>
<evidence type="ECO:0000259" key="11">
    <source>
        <dbReference type="PROSITE" id="PS50157"/>
    </source>
</evidence>
<keyword evidence="3" id="KW-0677">Repeat</keyword>
<sequence>MEKMEEEQGGVVEKKEKPRDIRRFYCEFCGICRSKKSLIASHLQTHHKKETEMNMDGIDEQEEAKSSNNTCQECGASFQKPAHLKQHMLSHSLERPFTCPVDDCHSSYRRKDHLNRHLLQHQGKLFSCPVEGCNKRFAYKANMKRHVEDIHEDEDTSSSDSQVKLESVEAICCEPGCMKYFANNDCLKAHVQSCHQHVLCEVCGTKQLKKNMKRHMRGHENEGSSERIKCSFKDCECTFANKSNLNQHVKSVHLELRPFACQFPGCGQRFAFKHVRDNHEKSGCHIYVHGDFEEADEQLQTRPRGGRKRTCPTVETLLRKRVVPPSHTDSVLNHAPEYLAWSKLMGVTVSNSDEHMWKHISGRKFLNVLEEKETGKITSNGGKEMKDLKEVETKKGQRKVPKANSEPEELDFWMPPPGSRTKRMSIEVGPSSFASCKKRKTKSTEPEAD</sequence>
<feature type="region of interest" description="Disordered" evidence="10">
    <location>
        <begin position="390"/>
        <end position="449"/>
    </location>
</feature>
<evidence type="ECO:0000313" key="13">
    <source>
        <dbReference type="Proteomes" id="UP000316621"/>
    </source>
</evidence>
<keyword evidence="2" id="KW-0479">Metal-binding</keyword>
<dbReference type="Proteomes" id="UP000316621">
    <property type="component" value="Chromosome 11"/>
</dbReference>
<dbReference type="FunFam" id="3.30.160.60:FF:000100">
    <property type="entry name" value="Zinc finger 45-like"/>
    <property type="match status" value="1"/>
</dbReference>
<dbReference type="GO" id="GO:0005730">
    <property type="term" value="C:nucleolus"/>
    <property type="evidence" value="ECO:0007669"/>
    <property type="project" value="TreeGrafter"/>
</dbReference>
<evidence type="ECO:0000256" key="2">
    <source>
        <dbReference type="ARBA" id="ARBA00022723"/>
    </source>
</evidence>
<dbReference type="PROSITE" id="PS50157">
    <property type="entry name" value="ZINC_FINGER_C2H2_2"/>
    <property type="match status" value="5"/>
</dbReference>
<feature type="domain" description="C2H2-type" evidence="11">
    <location>
        <begin position="97"/>
        <end position="126"/>
    </location>
</feature>
<keyword evidence="4 9" id="KW-0863">Zinc-finger</keyword>
<feature type="domain" description="C2H2-type" evidence="11">
    <location>
        <begin position="228"/>
        <end position="258"/>
    </location>
</feature>
<keyword evidence="7" id="KW-0804">Transcription</keyword>
<dbReference type="OMA" id="HYNAVHD"/>
<evidence type="ECO:0000256" key="4">
    <source>
        <dbReference type="ARBA" id="ARBA00022771"/>
    </source>
</evidence>
<evidence type="ECO:0000256" key="1">
    <source>
        <dbReference type="ARBA" id="ARBA00004123"/>
    </source>
</evidence>
<dbReference type="PANTHER" id="PTHR46179">
    <property type="entry name" value="ZINC FINGER PROTEIN"/>
    <property type="match status" value="1"/>
</dbReference>
<gene>
    <name evidence="12" type="ORF">C5167_046621</name>
</gene>
<dbReference type="PANTHER" id="PTHR46179:SF13">
    <property type="entry name" value="C2H2-TYPE DOMAIN-CONTAINING PROTEIN"/>
    <property type="match status" value="1"/>
</dbReference>
<evidence type="ECO:0000256" key="3">
    <source>
        <dbReference type="ARBA" id="ARBA00022737"/>
    </source>
</evidence>
<dbReference type="Gene3D" id="3.30.160.60">
    <property type="entry name" value="Classic Zinc Finger"/>
    <property type="match status" value="4"/>
</dbReference>
<feature type="domain" description="C2H2-type" evidence="11">
    <location>
        <begin position="69"/>
        <end position="96"/>
    </location>
</feature>
<dbReference type="PROSITE" id="PS00028">
    <property type="entry name" value="ZINC_FINGER_C2H2_1"/>
    <property type="match status" value="6"/>
</dbReference>
<name>A0A4Y7LGJ9_PAPSO</name>
<feature type="domain" description="C2H2-type" evidence="11">
    <location>
        <begin position="126"/>
        <end position="156"/>
    </location>
</feature>
<dbReference type="GO" id="GO:0008270">
    <property type="term" value="F:zinc ion binding"/>
    <property type="evidence" value="ECO:0007669"/>
    <property type="project" value="UniProtKB-KW"/>
</dbReference>
<reference evidence="12 13" key="1">
    <citation type="journal article" date="2018" name="Science">
        <title>The opium poppy genome and morphinan production.</title>
        <authorList>
            <person name="Guo L."/>
            <person name="Winzer T."/>
            <person name="Yang X."/>
            <person name="Li Y."/>
            <person name="Ning Z."/>
            <person name="He Z."/>
            <person name="Teodor R."/>
            <person name="Lu Y."/>
            <person name="Bowser T.A."/>
            <person name="Graham I.A."/>
            <person name="Ye K."/>
        </authorList>
    </citation>
    <scope>NUCLEOTIDE SEQUENCE [LARGE SCALE GENOMIC DNA]</scope>
    <source>
        <strain evidence="13">cv. HN1</strain>
        <tissue evidence="12">Leaves</tissue>
    </source>
</reference>
<dbReference type="InterPro" id="IPR008833">
    <property type="entry name" value="Surf2"/>
</dbReference>
<protein>
    <recommendedName>
        <fullName evidence="11">C2H2-type domain-containing protein</fullName>
    </recommendedName>
</protein>
<comment type="subcellular location">
    <subcellularLocation>
        <location evidence="1">Nucleus</location>
    </subcellularLocation>
</comment>
<evidence type="ECO:0000256" key="5">
    <source>
        <dbReference type="ARBA" id="ARBA00022833"/>
    </source>
</evidence>
<dbReference type="Pfam" id="PF00096">
    <property type="entry name" value="zf-C2H2"/>
    <property type="match status" value="4"/>
</dbReference>
<dbReference type="STRING" id="3469.A0A4Y7LGJ9"/>
<proteinExistence type="predicted"/>
<keyword evidence="13" id="KW-1185">Reference proteome</keyword>